<protein>
    <submittedName>
        <fullName evidence="1">Uncharacterized protein</fullName>
    </submittedName>
</protein>
<keyword evidence="2" id="KW-1185">Reference proteome</keyword>
<evidence type="ECO:0000313" key="1">
    <source>
        <dbReference type="EMBL" id="APC38887.1"/>
    </source>
</evidence>
<evidence type="ECO:0000313" key="2">
    <source>
        <dbReference type="Proteomes" id="UP000182569"/>
    </source>
</evidence>
<proteinExistence type="predicted"/>
<dbReference type="OrthoDB" id="1909140at2"/>
<dbReference type="STRING" id="1552.A7L45_01795"/>
<dbReference type="KEGG" id="ceu:A7L45_01795"/>
<dbReference type="EMBL" id="CP015756">
    <property type="protein sequence ID" value="APC38887.1"/>
    <property type="molecule type" value="Genomic_DNA"/>
</dbReference>
<dbReference type="RefSeq" id="WP_071611184.1">
    <property type="nucleotide sequence ID" value="NZ_CP015756.1"/>
</dbReference>
<accession>A0A1J0GC58</accession>
<reference evidence="2" key="1">
    <citation type="journal article" date="2016" name="Front. Microbiol.">
        <title>Complete Genome Sequence of Clostridium estertheticum DSM 8809, a Microbe Identified in Spoiled Vacuum Packed Beef.</title>
        <authorList>
            <person name="Yu Z."/>
            <person name="Gunn L."/>
            <person name="Brennan E."/>
            <person name="Reid R."/>
            <person name="Wall P.G."/>
            <person name="Gaora O.P."/>
            <person name="Hurley D."/>
            <person name="Bolton D."/>
            <person name="Fanning S."/>
        </authorList>
    </citation>
    <scope>NUCLEOTIDE SEQUENCE [LARGE SCALE GENOMIC DNA]</scope>
    <source>
        <strain evidence="2">DSM 8809</strain>
    </source>
</reference>
<dbReference type="AlphaFoldDB" id="A0A1J0GC58"/>
<gene>
    <name evidence="1" type="ORF">A7L45_01795</name>
</gene>
<sequence length="93" mass="10827">MNKDLKEGTIFTIHEKKRLGLMRVDWADGNISNKWKPTNLLIDLKKDSEIDIAKLQQELNYLQFELVSSFQKVEKYCNGNGYNSENIFSISLD</sequence>
<organism evidence="1 2">
    <name type="scientific">Clostridium estertheticum subsp. estertheticum</name>
    <dbReference type="NCBI Taxonomy" id="1552"/>
    <lineage>
        <taxon>Bacteria</taxon>
        <taxon>Bacillati</taxon>
        <taxon>Bacillota</taxon>
        <taxon>Clostridia</taxon>
        <taxon>Eubacteriales</taxon>
        <taxon>Clostridiaceae</taxon>
        <taxon>Clostridium</taxon>
    </lineage>
</organism>
<dbReference type="Proteomes" id="UP000182569">
    <property type="component" value="Chromosome"/>
</dbReference>
<name>A0A1J0GC58_9CLOT</name>